<evidence type="ECO:0000259" key="1">
    <source>
        <dbReference type="Pfam" id="PF05699"/>
    </source>
</evidence>
<protein>
    <recommendedName>
        <fullName evidence="1">HAT C-terminal dimerisation domain-containing protein</fullName>
    </recommendedName>
</protein>
<dbReference type="InterPro" id="IPR008906">
    <property type="entry name" value="HATC_C_dom"/>
</dbReference>
<name>A0A7T8KAB1_CALRO</name>
<evidence type="ECO:0000313" key="3">
    <source>
        <dbReference type="Proteomes" id="UP000595437"/>
    </source>
</evidence>
<organism evidence="2 3">
    <name type="scientific">Caligus rogercresseyi</name>
    <name type="common">Sea louse</name>
    <dbReference type="NCBI Taxonomy" id="217165"/>
    <lineage>
        <taxon>Eukaryota</taxon>
        <taxon>Metazoa</taxon>
        <taxon>Ecdysozoa</taxon>
        <taxon>Arthropoda</taxon>
        <taxon>Crustacea</taxon>
        <taxon>Multicrustacea</taxon>
        <taxon>Hexanauplia</taxon>
        <taxon>Copepoda</taxon>
        <taxon>Siphonostomatoida</taxon>
        <taxon>Caligidae</taxon>
        <taxon>Caligus</taxon>
    </lineage>
</organism>
<reference evidence="3" key="1">
    <citation type="submission" date="2021-01" db="EMBL/GenBank/DDBJ databases">
        <title>Caligus Genome Assembly.</title>
        <authorList>
            <person name="Gallardo-Escarate C."/>
        </authorList>
    </citation>
    <scope>NUCLEOTIDE SEQUENCE [LARGE SCALE GENOMIC DNA]</scope>
</reference>
<dbReference type="AlphaFoldDB" id="A0A7T8KAB1"/>
<keyword evidence="3" id="KW-1185">Reference proteome</keyword>
<dbReference type="Pfam" id="PF05699">
    <property type="entry name" value="Dimer_Tnp_hAT"/>
    <property type="match status" value="1"/>
</dbReference>
<dbReference type="EMBL" id="CP045897">
    <property type="protein sequence ID" value="QQP51968.1"/>
    <property type="molecule type" value="Genomic_DNA"/>
</dbReference>
<feature type="non-terminal residue" evidence="2">
    <location>
        <position position="1"/>
    </location>
</feature>
<dbReference type="GO" id="GO:0046983">
    <property type="term" value="F:protein dimerization activity"/>
    <property type="evidence" value="ECO:0007669"/>
    <property type="project" value="InterPro"/>
</dbReference>
<evidence type="ECO:0000313" key="2">
    <source>
        <dbReference type="EMBL" id="QQP51968.1"/>
    </source>
</evidence>
<sequence>LKDDPKLPFLFSCTLITSVDCERIFSKLKSLLSDQRTILTERHVKDMLILQWNND</sequence>
<proteinExistence type="predicted"/>
<feature type="domain" description="HAT C-terminal dimerisation" evidence="1">
    <location>
        <begin position="13"/>
        <end position="51"/>
    </location>
</feature>
<dbReference type="OrthoDB" id="1869581at2759"/>
<accession>A0A7T8KAB1</accession>
<gene>
    <name evidence="2" type="ORF">FKW44_013468</name>
</gene>
<dbReference type="Proteomes" id="UP000595437">
    <property type="component" value="Chromosome 8"/>
</dbReference>